<dbReference type="SUPFAM" id="SSF48371">
    <property type="entry name" value="ARM repeat"/>
    <property type="match status" value="1"/>
</dbReference>
<dbReference type="EMBL" id="JAAAHW010003621">
    <property type="protein sequence ID" value="KAF9982108.1"/>
    <property type="molecule type" value="Genomic_DNA"/>
</dbReference>
<gene>
    <name evidence="8" type="primary">CWC22</name>
    <name evidence="8" type="ORF">BGZ65_003239</name>
</gene>
<feature type="non-terminal residue" evidence="8">
    <location>
        <position position="656"/>
    </location>
</feature>
<feature type="compositionally biased region" description="Low complexity" evidence="6">
    <location>
        <begin position="632"/>
        <end position="650"/>
    </location>
</feature>
<dbReference type="GO" id="GO:0071013">
    <property type="term" value="C:catalytic step 2 spliceosome"/>
    <property type="evidence" value="ECO:0007669"/>
    <property type="project" value="TreeGrafter"/>
</dbReference>
<evidence type="ECO:0000256" key="4">
    <source>
        <dbReference type="ARBA" id="ARBA00023187"/>
    </source>
</evidence>
<keyword evidence="9" id="KW-1185">Reference proteome</keyword>
<sequence length="656" mass="73761">EAIAITLSYTVSLSLSLSLSSSLSLSFSFPLTVTQEILQKEGTLTNGFAVKVEKEPEREKQLREREPMAPRPRQDPDVEMKTLITTTRTGGAYIPPGRLRLMQQQVTDKSSKEYQRIAWEALKKSINGLINKVTASNIKAIIPELFGENLVRGRGLFCKSIMKAQAASMGFAPVYSALVAVINTKLPQLGELLITRLIVQFRKSYKRNDKATCLATTSFIAHLTNQYVAHELLALKILFLLLGQPTEDSIEIAVGFMKEVGSFLAQAASAANEGVFERLRNILHEGKIDKRTQYMIEVLFQIRKEKYKDNPPIASELDLVDGDDQITHTLELDEEDLDVMEGLNIFKYDPDYLENEEKYNGIKAEILGEEDSDESGSEGSEGDESDEEEDEENRQALQQKMEIQDRTNTNLVNLRKTIYLTIKSSLNFEECVHKLLMVTLEQGQQIELANMLIECCSQERTYEKFFGLVGERFSKLNREWAEAFQECFVTNYETIHRLESNPLRNVAKYFGHLMSTDAFSWNVLSAIHLNEEETTSSSRIFIKILFQDLVESIGLKKLAERVKDPRSAEWFAGLFPRDNPKNTRFAINFFTSIGLGSLTTELREHLKNAPKAIMAQNQDTSDSDSDSDSDSGSDSNSSSGSSTGSYSDSDSSSDSD</sequence>
<dbReference type="Gene3D" id="1.25.40.180">
    <property type="match status" value="1"/>
</dbReference>
<dbReference type="InterPro" id="IPR003891">
    <property type="entry name" value="Initiation_fac_eIF4g_MI"/>
</dbReference>
<dbReference type="GO" id="GO:0000398">
    <property type="term" value="P:mRNA splicing, via spliceosome"/>
    <property type="evidence" value="ECO:0007669"/>
    <property type="project" value="TreeGrafter"/>
</dbReference>
<feature type="compositionally biased region" description="Acidic residues" evidence="6">
    <location>
        <begin position="367"/>
        <end position="392"/>
    </location>
</feature>
<dbReference type="InterPro" id="IPR050781">
    <property type="entry name" value="CWC22_splicing_factor"/>
</dbReference>
<evidence type="ECO:0000256" key="5">
    <source>
        <dbReference type="ARBA" id="ARBA00023242"/>
    </source>
</evidence>
<dbReference type="SMART" id="SM00544">
    <property type="entry name" value="MA3"/>
    <property type="match status" value="1"/>
</dbReference>
<evidence type="ECO:0000256" key="6">
    <source>
        <dbReference type="SAM" id="MobiDB-lite"/>
    </source>
</evidence>
<dbReference type="PANTHER" id="PTHR18034">
    <property type="entry name" value="CELL CYCLE CONTROL PROTEIN CWF22-RELATED"/>
    <property type="match status" value="1"/>
</dbReference>
<keyword evidence="3" id="KW-0507">mRNA processing</keyword>
<dbReference type="InterPro" id="IPR003890">
    <property type="entry name" value="MIF4G-like_typ-3"/>
</dbReference>
<evidence type="ECO:0000313" key="9">
    <source>
        <dbReference type="Proteomes" id="UP000749646"/>
    </source>
</evidence>
<accession>A0A9P6SM80</accession>
<evidence type="ECO:0000256" key="3">
    <source>
        <dbReference type="ARBA" id="ARBA00022664"/>
    </source>
</evidence>
<dbReference type="SMART" id="SM00543">
    <property type="entry name" value="MIF4G"/>
    <property type="match status" value="1"/>
</dbReference>
<comment type="caution">
    <text evidence="8">The sequence shown here is derived from an EMBL/GenBank/DDBJ whole genome shotgun (WGS) entry which is preliminary data.</text>
</comment>
<keyword evidence="4" id="KW-0508">mRNA splicing</keyword>
<dbReference type="Pfam" id="PF02847">
    <property type="entry name" value="MA3"/>
    <property type="match status" value="1"/>
</dbReference>
<dbReference type="Proteomes" id="UP000749646">
    <property type="component" value="Unassembled WGS sequence"/>
</dbReference>
<dbReference type="AlphaFoldDB" id="A0A9P6SM80"/>
<evidence type="ECO:0000313" key="8">
    <source>
        <dbReference type="EMBL" id="KAF9982108.1"/>
    </source>
</evidence>
<feature type="region of interest" description="Disordered" evidence="6">
    <location>
        <begin position="612"/>
        <end position="656"/>
    </location>
</feature>
<dbReference type="OrthoDB" id="1924287at2759"/>
<dbReference type="InterPro" id="IPR016024">
    <property type="entry name" value="ARM-type_fold"/>
</dbReference>
<name>A0A9P6SM80_9FUNG</name>
<dbReference type="GO" id="GO:0003723">
    <property type="term" value="F:RNA binding"/>
    <property type="evidence" value="ECO:0007669"/>
    <property type="project" value="InterPro"/>
</dbReference>
<dbReference type="PROSITE" id="PS51366">
    <property type="entry name" value="MI"/>
    <property type="match status" value="1"/>
</dbReference>
<evidence type="ECO:0000256" key="2">
    <source>
        <dbReference type="ARBA" id="ARBA00006856"/>
    </source>
</evidence>
<feature type="region of interest" description="Disordered" evidence="6">
    <location>
        <begin position="53"/>
        <end position="75"/>
    </location>
</feature>
<protein>
    <submittedName>
        <fullName evidence="8">Pre-mRNA-splicing factor cwc22</fullName>
    </submittedName>
</protein>
<organism evidence="8 9">
    <name type="scientific">Modicella reniformis</name>
    <dbReference type="NCBI Taxonomy" id="1440133"/>
    <lineage>
        <taxon>Eukaryota</taxon>
        <taxon>Fungi</taxon>
        <taxon>Fungi incertae sedis</taxon>
        <taxon>Mucoromycota</taxon>
        <taxon>Mortierellomycotina</taxon>
        <taxon>Mortierellomycetes</taxon>
        <taxon>Mortierellales</taxon>
        <taxon>Mortierellaceae</taxon>
        <taxon>Modicella</taxon>
    </lineage>
</organism>
<dbReference type="FunFam" id="1.25.40.180:FF:000004">
    <property type="entry name" value="pre-mRNA-splicing factor CWC22 homolog"/>
    <property type="match status" value="1"/>
</dbReference>
<dbReference type="Pfam" id="PF02854">
    <property type="entry name" value="MIF4G"/>
    <property type="match status" value="1"/>
</dbReference>
<evidence type="ECO:0000259" key="7">
    <source>
        <dbReference type="PROSITE" id="PS51366"/>
    </source>
</evidence>
<reference evidence="8" key="1">
    <citation type="journal article" date="2020" name="Fungal Divers.">
        <title>Resolving the Mortierellaceae phylogeny through synthesis of multi-gene phylogenetics and phylogenomics.</title>
        <authorList>
            <person name="Vandepol N."/>
            <person name="Liber J."/>
            <person name="Desiro A."/>
            <person name="Na H."/>
            <person name="Kennedy M."/>
            <person name="Barry K."/>
            <person name="Grigoriev I.V."/>
            <person name="Miller A.N."/>
            <person name="O'Donnell K."/>
            <person name="Stajich J.E."/>
            <person name="Bonito G."/>
        </authorList>
    </citation>
    <scope>NUCLEOTIDE SEQUENCE</scope>
    <source>
        <strain evidence="8">MES-2147</strain>
    </source>
</reference>
<comment type="subcellular location">
    <subcellularLocation>
        <location evidence="1">Nucleus</location>
    </subcellularLocation>
</comment>
<feature type="region of interest" description="Disordered" evidence="6">
    <location>
        <begin position="366"/>
        <end position="402"/>
    </location>
</feature>
<evidence type="ECO:0000256" key="1">
    <source>
        <dbReference type="ARBA" id="ARBA00004123"/>
    </source>
</evidence>
<feature type="domain" description="MI" evidence="7">
    <location>
        <begin position="413"/>
        <end position="529"/>
    </location>
</feature>
<proteinExistence type="inferred from homology"/>
<feature type="compositionally biased region" description="Acidic residues" evidence="6">
    <location>
        <begin position="621"/>
        <end position="631"/>
    </location>
</feature>
<comment type="similarity">
    <text evidence="2">Belongs to the CWC22 family.</text>
</comment>
<keyword evidence="5" id="KW-0539">Nucleus</keyword>
<dbReference type="PANTHER" id="PTHR18034:SF3">
    <property type="entry name" value="PRE-MRNA-SPLICING FACTOR CWC22 HOMOLOG"/>
    <property type="match status" value="1"/>
</dbReference>